<dbReference type="SUPFAM" id="SSF110849">
    <property type="entry name" value="ParB/Sulfiredoxin"/>
    <property type="match status" value="1"/>
</dbReference>
<name>A0A1X1XYA2_9MYCO</name>
<comment type="caution">
    <text evidence="1">The sequence shown here is derived from an EMBL/GenBank/DDBJ whole genome shotgun (WGS) entry which is preliminary data.</text>
</comment>
<evidence type="ECO:0000313" key="1">
    <source>
        <dbReference type="EMBL" id="ORW03730.1"/>
    </source>
</evidence>
<keyword evidence="2" id="KW-1185">Reference proteome</keyword>
<reference evidence="1 2" key="1">
    <citation type="submission" date="2016-01" db="EMBL/GenBank/DDBJ databases">
        <title>The new phylogeny of the genus Mycobacterium.</title>
        <authorList>
            <person name="Tarcisio F."/>
            <person name="Conor M."/>
            <person name="Antonella G."/>
            <person name="Elisabetta G."/>
            <person name="Giulia F.S."/>
            <person name="Sara T."/>
            <person name="Anna F."/>
            <person name="Clotilde B."/>
            <person name="Roberto B."/>
            <person name="Veronica D.S."/>
            <person name="Fabio R."/>
            <person name="Monica P."/>
            <person name="Olivier J."/>
            <person name="Enrico T."/>
            <person name="Nicola S."/>
        </authorList>
    </citation>
    <scope>NUCLEOTIDE SEQUENCE [LARGE SCALE GENOMIC DNA]</scope>
    <source>
        <strain evidence="1 2">DSM 45166</strain>
    </source>
</reference>
<dbReference type="OrthoDB" id="4571738at2"/>
<dbReference type="EMBL" id="LQPE01000115">
    <property type="protein sequence ID" value="ORW03730.1"/>
    <property type="molecule type" value="Genomic_DNA"/>
</dbReference>
<evidence type="ECO:0000313" key="2">
    <source>
        <dbReference type="Proteomes" id="UP000193487"/>
    </source>
</evidence>
<dbReference type="Proteomes" id="UP000193487">
    <property type="component" value="Unassembled WGS sequence"/>
</dbReference>
<proteinExistence type="predicted"/>
<dbReference type="InterPro" id="IPR036086">
    <property type="entry name" value="ParB/Sulfiredoxin_sf"/>
</dbReference>
<accession>A0A1X1XYA2</accession>
<sequence>MAGSMHDGVSADSVRWRNDGFFSASRSDGVRVKGVAGDGETVAELLRRAEGFNASGSVYRVRPNHEVRDFGWSPEAGREAADVAAELKFQLRARRPVEMVPLLESLGREIPSISDELVLVAQERASDLNRNAPQVGANRVFMPPFDESDVGALGVRGSAVRGWAIWADWIGSRLLVSTSSPVWNVIDREPVRDTVIRVAGWLRDAVASGGLDDWLSEMFENDPMLLNQIEGPAGPVYEVVSGTHRAHAARIWGLPYVLCRVQVDRLPRPVRPHTRIVAQLWEGLRRRGLLEADRVGDCWYLRWITAEWMLTPPQLATQWNAMYERIYPGALQEVTGLTLAQLVEPDRWAQALL</sequence>
<protein>
    <recommendedName>
        <fullName evidence="3">ParB/Sulfiredoxin domain-containing protein</fullName>
    </recommendedName>
</protein>
<organism evidence="1 2">
    <name type="scientific">Mycobacterium kyorinense</name>
    <dbReference type="NCBI Taxonomy" id="487514"/>
    <lineage>
        <taxon>Bacteria</taxon>
        <taxon>Bacillati</taxon>
        <taxon>Actinomycetota</taxon>
        <taxon>Actinomycetes</taxon>
        <taxon>Mycobacteriales</taxon>
        <taxon>Mycobacteriaceae</taxon>
        <taxon>Mycobacterium</taxon>
    </lineage>
</organism>
<dbReference type="AlphaFoldDB" id="A0A1X1XYA2"/>
<gene>
    <name evidence="1" type="ORF">AWC14_00380</name>
</gene>
<evidence type="ECO:0008006" key="3">
    <source>
        <dbReference type="Google" id="ProtNLM"/>
    </source>
</evidence>